<dbReference type="STRING" id="1123285.SAMN05660235_02914"/>
<sequence length="570" mass="62598">MLLQKLLEFETVQQKIPAGYVLKSIDWVIEIDQDGNLLNLISLKNSGKKDKGKSHPLPDILRSGTTIRPALLADTADYVLGGETGERGAQKHEEFVKLVRECAQATGMGQVQAVAAFYEKKAGGCFDDIFANANIDLKDRLVFRMAPDVCYVTDWPMVQQWWAARLGSGRTAGNFTCIVCGQPCQPVDRHPIQIKSIPGGQSSGMAIVSANSNAFESYGLTNSLIAPTCRECAELYAKGLNRLLDSEQHNIKIIVYKKNGEKKVDGLAAIFWSKSGKGFPLTGFLTAPNEDEVHKLLTGVWTGQDSTFLDAEQYYFAFLAANNARVVVKDWLNATLKDVKERLCAWFAAQKIVGSQNGTDTYYGIFPLAAALYRDVNEELRPEVVTTLLRAALFGQQLPPSLLAMAVRRAQVMRSVTRPLAVLIKIYLLQKGVGNTMEHNLSRLAQAGPPAYLCGRLLAVLERLQQAAQGDINATITDRYFGAASTRPATVFPVLLQLSRAHLAKLRRDRATVGLATWFDRELGDILSQMPASGFPLILSLQEQGLFALGYYHQKNDGKPSAQVGGDNND</sequence>
<accession>A0A1G7PF03</accession>
<evidence type="ECO:0000313" key="1">
    <source>
        <dbReference type="EMBL" id="SDF84060.1"/>
    </source>
</evidence>
<proteinExistence type="predicted"/>
<dbReference type="EMBL" id="FNBU01000035">
    <property type="protein sequence ID" value="SDF84060.1"/>
    <property type="molecule type" value="Genomic_DNA"/>
</dbReference>
<dbReference type="Pfam" id="PF09709">
    <property type="entry name" value="Cas_Csd1"/>
    <property type="match status" value="1"/>
</dbReference>
<dbReference type="NCBIfam" id="TIGR01863">
    <property type="entry name" value="cas_Csd1"/>
    <property type="match status" value="1"/>
</dbReference>
<dbReference type="Proteomes" id="UP000243333">
    <property type="component" value="Unassembled WGS sequence"/>
</dbReference>
<gene>
    <name evidence="1" type="ORF">SAMN05660235_02914</name>
</gene>
<organism evidence="1 2">
    <name type="scientific">Sporolituus thermophilus DSM 23256</name>
    <dbReference type="NCBI Taxonomy" id="1123285"/>
    <lineage>
        <taxon>Bacteria</taxon>
        <taxon>Bacillati</taxon>
        <taxon>Bacillota</taxon>
        <taxon>Negativicutes</taxon>
        <taxon>Selenomonadales</taxon>
        <taxon>Sporomusaceae</taxon>
        <taxon>Sporolituus</taxon>
    </lineage>
</organism>
<evidence type="ECO:0000313" key="2">
    <source>
        <dbReference type="Proteomes" id="UP000243333"/>
    </source>
</evidence>
<dbReference type="RefSeq" id="WP_171904702.1">
    <property type="nucleotide sequence ID" value="NZ_FNBU01000035.1"/>
</dbReference>
<reference evidence="2" key="1">
    <citation type="submission" date="2016-10" db="EMBL/GenBank/DDBJ databases">
        <authorList>
            <person name="Varghese N."/>
            <person name="Submissions S."/>
        </authorList>
    </citation>
    <scope>NUCLEOTIDE SEQUENCE [LARGE SCALE GENOMIC DNA]</scope>
    <source>
        <strain evidence="2">DSM 23256</strain>
    </source>
</reference>
<dbReference type="AlphaFoldDB" id="A0A1G7PF03"/>
<name>A0A1G7PF03_9FIRM</name>
<protein>
    <submittedName>
        <fullName evidence="1">CRISPR-associated protein Csd1</fullName>
    </submittedName>
</protein>
<dbReference type="InterPro" id="IPR010144">
    <property type="entry name" value="CRISPR-assoc_prot_Csd1-typ"/>
</dbReference>
<keyword evidence="2" id="KW-1185">Reference proteome</keyword>